<reference evidence="1" key="1">
    <citation type="submission" date="2022-08" db="EMBL/GenBank/DDBJ databases">
        <title>Genome Sequence of Pycnoporus sanguineus.</title>
        <authorList>
            <person name="Buettner E."/>
        </authorList>
    </citation>
    <scope>NUCLEOTIDE SEQUENCE</scope>
    <source>
        <strain evidence="1">CG-C14</strain>
    </source>
</reference>
<evidence type="ECO:0000313" key="1">
    <source>
        <dbReference type="EMBL" id="KAJ2964711.1"/>
    </source>
</evidence>
<keyword evidence="2" id="KW-1185">Reference proteome</keyword>
<organism evidence="1 2">
    <name type="scientific">Trametes sanguinea</name>
    <dbReference type="NCBI Taxonomy" id="158606"/>
    <lineage>
        <taxon>Eukaryota</taxon>
        <taxon>Fungi</taxon>
        <taxon>Dikarya</taxon>
        <taxon>Basidiomycota</taxon>
        <taxon>Agaricomycotina</taxon>
        <taxon>Agaricomycetes</taxon>
        <taxon>Polyporales</taxon>
        <taxon>Polyporaceae</taxon>
        <taxon>Trametes</taxon>
    </lineage>
</organism>
<gene>
    <name evidence="1" type="ORF">NUW54_g14230</name>
</gene>
<dbReference type="Proteomes" id="UP001144978">
    <property type="component" value="Unassembled WGS sequence"/>
</dbReference>
<proteinExistence type="predicted"/>
<accession>A0ACC1MEM4</accession>
<evidence type="ECO:0000313" key="2">
    <source>
        <dbReference type="Proteomes" id="UP001144978"/>
    </source>
</evidence>
<sequence>MVKIVWDVSDRPHEVTNYEGKAVLGYLTDGDDNNEHLQFEHPLAEGFNLTAGHVKVRVPDMDPRNEYIVVRESYAYFIATTVDMEHAAVFGDSGNRSPKFNILRATMATKRIANQVHKQASRLLREGYIQREPAWFRAVLDHPPLPLPAREPPSRTHFDRPAGGAP</sequence>
<dbReference type="EMBL" id="JANSHE010007165">
    <property type="protein sequence ID" value="KAJ2964711.1"/>
    <property type="molecule type" value="Genomic_DNA"/>
</dbReference>
<comment type="caution">
    <text evidence="1">The sequence shown here is derived from an EMBL/GenBank/DDBJ whole genome shotgun (WGS) entry which is preliminary data.</text>
</comment>
<protein>
    <submittedName>
        <fullName evidence="1">Uncharacterized protein</fullName>
    </submittedName>
</protein>
<name>A0ACC1MEM4_9APHY</name>